<accession>A0A7J6LVA9</accession>
<dbReference type="InterPro" id="IPR051581">
    <property type="entry name" value="Ca-bind"/>
</dbReference>
<feature type="domain" description="EF-hand" evidence="6">
    <location>
        <begin position="399"/>
        <end position="434"/>
    </location>
</feature>
<keyword evidence="5" id="KW-0472">Membrane</keyword>
<evidence type="ECO:0000256" key="5">
    <source>
        <dbReference type="SAM" id="Phobius"/>
    </source>
</evidence>
<feature type="transmembrane region" description="Helical" evidence="5">
    <location>
        <begin position="605"/>
        <end position="627"/>
    </location>
</feature>
<dbReference type="AlphaFoldDB" id="A0A7J6LVA9"/>
<dbReference type="EMBL" id="JAAPAO010000323">
    <property type="protein sequence ID" value="KAF4663219.1"/>
    <property type="molecule type" value="Genomic_DNA"/>
</dbReference>
<evidence type="ECO:0000256" key="3">
    <source>
        <dbReference type="ARBA" id="ARBA00022837"/>
    </source>
</evidence>
<feature type="domain" description="EF-hand" evidence="6">
    <location>
        <begin position="214"/>
        <end position="251"/>
    </location>
</feature>
<organism evidence="7 8">
    <name type="scientific">Perkinsus chesapeaki</name>
    <name type="common">Clam parasite</name>
    <name type="synonym">Perkinsus andrewsi</name>
    <dbReference type="NCBI Taxonomy" id="330153"/>
    <lineage>
        <taxon>Eukaryota</taxon>
        <taxon>Sar</taxon>
        <taxon>Alveolata</taxon>
        <taxon>Perkinsozoa</taxon>
        <taxon>Perkinsea</taxon>
        <taxon>Perkinsida</taxon>
        <taxon>Perkinsidae</taxon>
        <taxon>Perkinsus</taxon>
    </lineage>
</organism>
<name>A0A7J6LVA9_PERCH</name>
<feature type="transmembrane region" description="Helical" evidence="5">
    <location>
        <begin position="519"/>
        <end position="537"/>
    </location>
</feature>
<gene>
    <name evidence="7" type="ORF">FOL47_005844</name>
</gene>
<evidence type="ECO:0000313" key="7">
    <source>
        <dbReference type="EMBL" id="KAF4663219.1"/>
    </source>
</evidence>
<reference evidence="7 8" key="1">
    <citation type="submission" date="2020-04" db="EMBL/GenBank/DDBJ databases">
        <title>Perkinsus chesapeaki whole genome sequence.</title>
        <authorList>
            <person name="Bogema D.R."/>
        </authorList>
    </citation>
    <scope>NUCLEOTIDE SEQUENCE [LARGE SCALE GENOMIC DNA]</scope>
    <source>
        <strain evidence="7">ATCC PRA-425</strain>
    </source>
</reference>
<proteinExistence type="predicted"/>
<keyword evidence="1" id="KW-0479">Metal-binding</keyword>
<evidence type="ECO:0000313" key="8">
    <source>
        <dbReference type="Proteomes" id="UP000591131"/>
    </source>
</evidence>
<feature type="domain" description="EF-hand" evidence="6">
    <location>
        <begin position="435"/>
        <end position="470"/>
    </location>
</feature>
<evidence type="ECO:0000256" key="4">
    <source>
        <dbReference type="SAM" id="MobiDB-lite"/>
    </source>
</evidence>
<keyword evidence="8" id="KW-1185">Reference proteome</keyword>
<feature type="region of interest" description="Disordered" evidence="4">
    <location>
        <begin position="1"/>
        <end position="179"/>
    </location>
</feature>
<comment type="caution">
    <text evidence="7">The sequence shown here is derived from an EMBL/GenBank/DDBJ whole genome shotgun (WGS) entry which is preliminary data.</text>
</comment>
<dbReference type="InterPro" id="IPR018247">
    <property type="entry name" value="EF_Hand_1_Ca_BS"/>
</dbReference>
<feature type="domain" description="EF-hand" evidence="6">
    <location>
        <begin position="252"/>
        <end position="287"/>
    </location>
</feature>
<dbReference type="OrthoDB" id="444540at2759"/>
<dbReference type="Pfam" id="PF13499">
    <property type="entry name" value="EF-hand_7"/>
    <property type="match status" value="2"/>
</dbReference>
<keyword evidence="2" id="KW-0677">Repeat</keyword>
<keyword evidence="3" id="KW-0106">Calcium</keyword>
<dbReference type="GO" id="GO:0005509">
    <property type="term" value="F:calcium ion binding"/>
    <property type="evidence" value="ECO:0007669"/>
    <property type="project" value="InterPro"/>
</dbReference>
<dbReference type="PROSITE" id="PS50222">
    <property type="entry name" value="EF_HAND_2"/>
    <property type="match status" value="4"/>
</dbReference>
<feature type="transmembrane region" description="Helical" evidence="5">
    <location>
        <begin position="557"/>
        <end position="576"/>
    </location>
</feature>
<dbReference type="SUPFAM" id="SSF47473">
    <property type="entry name" value="EF-hand"/>
    <property type="match status" value="1"/>
</dbReference>
<dbReference type="Proteomes" id="UP000591131">
    <property type="component" value="Unassembled WGS sequence"/>
</dbReference>
<dbReference type="PANTHER" id="PTHR34524:SF6">
    <property type="entry name" value="CALCYPHOSINE LIKE"/>
    <property type="match status" value="1"/>
</dbReference>
<evidence type="ECO:0000259" key="6">
    <source>
        <dbReference type="PROSITE" id="PS50222"/>
    </source>
</evidence>
<keyword evidence="5" id="KW-0812">Transmembrane</keyword>
<sequence length="644" mass="70622">MDNAALVPPGGARHRQRASVAMIYGHSPPAQTGKRRASHLPPESPKHHDDVPEYFGLPEPFSGDESKKKSSHALDLPSHRDLPRKLSHAATTGNTLGVSKVDADPRRLSHSITTGTDFGLTHAEKARRSSSHVDGRRASGSKYRKSSHTRGDVAPLPGSTDVDRRKGIARPISPQSSVSSLVSDDSLIERLQKDRAWRHRKENATYSLAKTRFKNRKFLDQLFFKYDPNGDGTGSLGVDETFALFQEAGLNLSRAEVKDTMKQIDLDGNGTVEIEEFHFFFNRAANRQELKTAAKDLFTKIADSSDNFDGFIKKVFSEYAEPLGPSGKAGTLYGVTANNFHSLQRLLHLGLNKEDSAALFAKFKHPSLDCLDRTALARCIEDVKQRNELKERLVEKEPPKEDFLRNVFEQFDTSRTGNMSEDDLCRAVKFMELDISSDGVRDLLRAMDTDENGTVEIDEFFAFFKTVKDIGDMKRVLAEFEIRKENKNALNRVLCGVTSLSTAVLLVVTLTTNNDATRIGLFLSAGALVMSLFFLLYESISRGAAGIWALVTVKRCLVAAAAFLILLIIAAIIGSSDKSSSSSNSYKTVASATESVSDDSSAMPVLMAVSGALMGICLLCAGVVTCAGSGKNYDIRDEPETQEP</sequence>
<dbReference type="InterPro" id="IPR011992">
    <property type="entry name" value="EF-hand-dom_pair"/>
</dbReference>
<keyword evidence="5" id="KW-1133">Transmembrane helix</keyword>
<dbReference type="Gene3D" id="1.10.238.10">
    <property type="entry name" value="EF-hand"/>
    <property type="match status" value="2"/>
</dbReference>
<dbReference type="InterPro" id="IPR002048">
    <property type="entry name" value="EF_hand_dom"/>
</dbReference>
<dbReference type="PROSITE" id="PS00018">
    <property type="entry name" value="EF_HAND_1"/>
    <property type="match status" value="3"/>
</dbReference>
<evidence type="ECO:0000256" key="1">
    <source>
        <dbReference type="ARBA" id="ARBA00022723"/>
    </source>
</evidence>
<feature type="compositionally biased region" description="Basic and acidic residues" evidence="4">
    <location>
        <begin position="122"/>
        <end position="137"/>
    </location>
</feature>
<dbReference type="SMART" id="SM00054">
    <property type="entry name" value="EFh"/>
    <property type="match status" value="4"/>
</dbReference>
<protein>
    <recommendedName>
        <fullName evidence="6">EF-hand domain-containing protein</fullName>
    </recommendedName>
</protein>
<dbReference type="PANTHER" id="PTHR34524">
    <property type="entry name" value="CALCYPHOSIN"/>
    <property type="match status" value="1"/>
</dbReference>
<evidence type="ECO:0000256" key="2">
    <source>
        <dbReference type="ARBA" id="ARBA00022737"/>
    </source>
</evidence>